<proteinExistence type="predicted"/>
<protein>
    <submittedName>
        <fullName evidence="2">Uncharacterized protein</fullName>
    </submittedName>
</protein>
<keyword evidence="1" id="KW-1133">Transmembrane helix</keyword>
<keyword evidence="1" id="KW-0812">Transmembrane</keyword>
<reference evidence="2 3" key="1">
    <citation type="journal article" date="2019" name="Nat. Commun.">
        <title>A new type of DNA phosphorothioation-based antiviral system in archaea.</title>
        <authorList>
            <person name="Xiong L."/>
            <person name="Liu S."/>
            <person name="Chen S."/>
            <person name="Xiao Y."/>
            <person name="Zhu B."/>
            <person name="Gao Y."/>
            <person name="Zhang Y."/>
            <person name="Chen B."/>
            <person name="Luo J."/>
            <person name="Deng Z."/>
            <person name="Chen X."/>
            <person name="Wang L."/>
            <person name="Chen S."/>
        </authorList>
    </citation>
    <scope>NUCLEOTIDE SEQUENCE [LARGE SCALE GENOMIC DNA]</scope>
    <source>
        <strain evidence="2 3">CBA1105</strain>
    </source>
</reference>
<evidence type="ECO:0000313" key="2">
    <source>
        <dbReference type="EMBL" id="QCC52773.1"/>
    </source>
</evidence>
<evidence type="ECO:0000256" key="1">
    <source>
        <dbReference type="SAM" id="Phobius"/>
    </source>
</evidence>
<dbReference type="EMBL" id="CP031310">
    <property type="protein sequence ID" value="QCC52773.1"/>
    <property type="molecule type" value="Genomic_DNA"/>
</dbReference>
<dbReference type="KEGG" id="hsn:DV733_16710"/>
<keyword evidence="3" id="KW-1185">Reference proteome</keyword>
<dbReference type="RefSeq" id="WP_049993093.1">
    <property type="nucleotide sequence ID" value="NZ_CP031310.1"/>
</dbReference>
<evidence type="ECO:0000313" key="3">
    <source>
        <dbReference type="Proteomes" id="UP000296706"/>
    </source>
</evidence>
<name>A0A4D6HFN2_9EURY</name>
<sequence length="90" mass="9645">MPKFTFLEIHLDDADIDGTAQATADAVTALPFSTVTTGERDEADESDVEAVEIEDEDEETTISLAPLILILGLVVLAIILKKRLGSESEA</sequence>
<dbReference type="AlphaFoldDB" id="A0A4D6HFN2"/>
<feature type="transmembrane region" description="Helical" evidence="1">
    <location>
        <begin position="62"/>
        <end position="80"/>
    </location>
</feature>
<gene>
    <name evidence="2" type="ORF">DV733_16710</name>
</gene>
<accession>A0A4D6HFN2</accession>
<dbReference type="GeneID" id="39849535"/>
<keyword evidence="1" id="KW-0472">Membrane</keyword>
<organism evidence="2 3">
    <name type="scientific">Halapricum salinum</name>
    <dbReference type="NCBI Taxonomy" id="1457250"/>
    <lineage>
        <taxon>Archaea</taxon>
        <taxon>Methanobacteriati</taxon>
        <taxon>Methanobacteriota</taxon>
        <taxon>Stenosarchaea group</taxon>
        <taxon>Halobacteria</taxon>
        <taxon>Halobacteriales</taxon>
        <taxon>Haloarculaceae</taxon>
        <taxon>Halapricum</taxon>
    </lineage>
</organism>
<dbReference type="Proteomes" id="UP000296706">
    <property type="component" value="Chromosome"/>
</dbReference>
<dbReference type="STRING" id="1457250.GCA_000755225_02223"/>